<gene>
    <name evidence="1" type="ORF">PYW08_008378</name>
</gene>
<dbReference type="EMBL" id="CM056797">
    <property type="protein sequence ID" value="KAJ8713074.1"/>
    <property type="molecule type" value="Genomic_DNA"/>
</dbReference>
<accession>A0ACC2QB61</accession>
<dbReference type="Proteomes" id="UP001231649">
    <property type="component" value="Chromosome 21"/>
</dbReference>
<comment type="caution">
    <text evidence="1">The sequence shown here is derived from an EMBL/GenBank/DDBJ whole genome shotgun (WGS) entry which is preliminary data.</text>
</comment>
<sequence length="2079" mass="229791">MLFSFVTVSCYFKTMSPTPDEGSLMAGQPDLILPDKLSDDSIVISGMSALLPRCRNLDEFNEKLYNMEDLVSSEGLRWDFKHPDLASGAGMAPELDLFDAQFFGVNYRLSDYMDPMSRKALEQAYQAIYDAGVSPSQLSGKKVAVFFGTSFSDTEKYGITEFIAKNGSGILGSSKTMFANRISYWLNVKGPSIGIDELDCSSTAALEAAYSVMRRGECEAAIVGGAYLGLHPHASVHHGRVSGTVAKDGKTKSFSQDADGYVLSDTVGIVFLQKAKDAKRVYAELLHVKTEFISVLRDEMGPKFGYSRDPQIMAGFIREFYEEVQVPPKVVEYVEAHGTGVPDSDKSELEALAEVYCRGRQDPLLVGSVTSNIGLTEAASGMAALTKVLLGYYTGKIAANLHCDNPRQDVVALREGRLCIVTEHQPFNRSYVALNGMSISGVNSHVLLHGRYKSKELSRYQASFPRLVTLSGRQESAITKVFEELKSRPIDAEELALLHNFHSSNISGHLSRGYTILDTDENQKTVSLCEKSEYFDEARRPLWFVYSGMGSQWAGMGAQLMRIPIFAAAIERCHQVLAPEGLDIVKIITSPDKEVLEDIRNCFVGIAAIQIGLTDILYELGLKPDGIIGHSVGEQGCAYADGCLSAEEMILCAFYRGQVSLTTPLIHGSMAAVGLGYEQISKMCPPEIDVACHNGPYSSTISGPADIMKAFVAELTAKGIFAKEVPTSNIAYHSRYISDAGPELLKLLQGVLKNPKPRSERWLSTSVPQNKWNKDMAKVCSAEYLTNNLLNPVLFEETSRLIPSNAVCVEIAPHGLLQAILKRSLPAEIRHIPLTNRSHPDPVLYLLQAVGDLYMQGYVPEVQALYPKVEFPVSTETPMLSHLVEWNHVETWNITSFIGGQKRTAASCQFVKSIHDDEYSYLRGHVVREMLCYPFAAALVSAWDTLAMYLEVAKRHEPVQFRDVHLYAQPTLHDQRPLRLSVTLHRGSGKFEILNENSRVASGYIRTAWNNVITKNNDTDMVLSSKDIYQLLEDRDYNYSGEFVSVEAANESLSQAALVWRDNWVTLIDGLLQMNMLRQAHDAVSLPTHIRRLDINPRKHLQDAYRLNGKPVLNAYFSYIHDLTTCGGVTLQNIKYRNLPPVAQDSNRVNLAVPPARGGSKSTGSVQQQVRLKKAVTLQCSQIGDLNSLHYVEAPPSQTTDWAVTVHYAGLCMPDVKRAIGVTPCDSKLYGMDYSGVTESGERVMGLVHSGAASSVVRAQPELLWPVPAHWSLEDAATVPLAYVHALYCLIIKGRMLRNNDVLVHGGTGALGQAAIAIALAYGCTVFTTVSDSRKKKFLQKLYPELKDKQIGISCDSSFLDNVLMATNGKGCEVILSGVKGQSKNAALKCLAFSGIFVDTVQLQDGEEYELGMFLMTKQRSYATTDLSSLFTQPRYEEMKCLQMMLTEGIVRGYVRPLSRVTYAPQDAPRAFQLLVNSRHRGRVLLRMQDTVSNLYSRIMCSPGESYLMFWDSGALGVQLTDQLVQRGAKNIYICCPSLNQYQHYKIRSWQKLGVKVITVEKNIYAKNTISAVINDATRLGIIAGICVTITNIFDDKHEKELSRFLNSLDSASRSLCRDLKYFTVVSTVTSVGQDTCVARAKCGFTATCVDLSGLNKASSHDVAEVVERALCSSSPVLLAQPAQIITPGMFKQIIELAGISEPQKISHDVTLQELGMADSKVPVVASFLNIAYNISLKPESISQLTLNKIHELVESGSDIIPDNISGLPLFFSTVAKDELLATIDMVVVPTLYKDIALSSDEFDVNRRYMCIVPGMEGHHERFHVLCERLKLPALVLQPGLDHPAETVQETAQRYAQILTNKLGIQNNFYLLGYETGVFVALELAAILEGHGLTGTVFCVGGSPDDLQETLEDQLRAYKTEEHLQDAITRHMSKLLIGENIPNFDDVLKDATTWSQKVDACVRALLGRLPYSVQYARGLIEAAMASIKRSRSYVAPALVLRSQLVLLRTSSANVTAPGPELQKYSQRPVAVHQLRTPLSFICYDMECQAIINRNLDTQIKSEFEMKNLCCAYNLSSYKK</sequence>
<proteinExistence type="predicted"/>
<evidence type="ECO:0000313" key="2">
    <source>
        <dbReference type="Proteomes" id="UP001231649"/>
    </source>
</evidence>
<evidence type="ECO:0000313" key="1">
    <source>
        <dbReference type="EMBL" id="KAJ8713074.1"/>
    </source>
</evidence>
<protein>
    <submittedName>
        <fullName evidence="1">Uncharacterized protein</fullName>
    </submittedName>
</protein>
<keyword evidence="2" id="KW-1185">Reference proteome</keyword>
<organism evidence="1 2">
    <name type="scientific">Mythimna loreyi</name>
    <dbReference type="NCBI Taxonomy" id="667449"/>
    <lineage>
        <taxon>Eukaryota</taxon>
        <taxon>Metazoa</taxon>
        <taxon>Ecdysozoa</taxon>
        <taxon>Arthropoda</taxon>
        <taxon>Hexapoda</taxon>
        <taxon>Insecta</taxon>
        <taxon>Pterygota</taxon>
        <taxon>Neoptera</taxon>
        <taxon>Endopterygota</taxon>
        <taxon>Lepidoptera</taxon>
        <taxon>Glossata</taxon>
        <taxon>Ditrysia</taxon>
        <taxon>Noctuoidea</taxon>
        <taxon>Noctuidae</taxon>
        <taxon>Noctuinae</taxon>
        <taxon>Hadenini</taxon>
        <taxon>Mythimna</taxon>
    </lineage>
</organism>
<reference evidence="1" key="1">
    <citation type="submission" date="2023-03" db="EMBL/GenBank/DDBJ databases">
        <title>Chromosome-level genomes of two armyworms, Mythimna separata and Mythimna loreyi, provide insights into the biosynthesis and reception of sex pheromones.</title>
        <authorList>
            <person name="Zhao H."/>
        </authorList>
    </citation>
    <scope>NUCLEOTIDE SEQUENCE</scope>
    <source>
        <strain evidence="1">BeijingLab</strain>
    </source>
</reference>
<name>A0ACC2QB61_9NEOP</name>